<reference evidence="2" key="1">
    <citation type="submission" date="2018-02" db="EMBL/GenBank/DDBJ databases">
        <title>Rhizophora mucronata_Transcriptome.</title>
        <authorList>
            <person name="Meera S.P."/>
            <person name="Sreeshan A."/>
            <person name="Augustine A."/>
        </authorList>
    </citation>
    <scope>NUCLEOTIDE SEQUENCE</scope>
    <source>
        <tissue evidence="2">Leaf</tissue>
    </source>
</reference>
<proteinExistence type="predicted"/>
<evidence type="ECO:0000313" key="2">
    <source>
        <dbReference type="EMBL" id="MBW96044.1"/>
    </source>
</evidence>
<feature type="compositionally biased region" description="Polar residues" evidence="1">
    <location>
        <begin position="1"/>
        <end position="10"/>
    </location>
</feature>
<sequence>MPAISKNQQQKGKEEETHSIPQLLFNVHISSMPMEILTRLEKFNGSSH</sequence>
<organism evidence="2">
    <name type="scientific">Rhizophora mucronata</name>
    <name type="common">Asiatic mangrove</name>
    <dbReference type="NCBI Taxonomy" id="61149"/>
    <lineage>
        <taxon>Eukaryota</taxon>
        <taxon>Viridiplantae</taxon>
        <taxon>Streptophyta</taxon>
        <taxon>Embryophyta</taxon>
        <taxon>Tracheophyta</taxon>
        <taxon>Spermatophyta</taxon>
        <taxon>Magnoliopsida</taxon>
        <taxon>eudicotyledons</taxon>
        <taxon>Gunneridae</taxon>
        <taxon>Pentapetalae</taxon>
        <taxon>rosids</taxon>
        <taxon>fabids</taxon>
        <taxon>Malpighiales</taxon>
        <taxon>Rhizophoraceae</taxon>
        <taxon>Rhizophora</taxon>
    </lineage>
</organism>
<dbReference type="AlphaFoldDB" id="A0A2P2JRF5"/>
<feature type="region of interest" description="Disordered" evidence="1">
    <location>
        <begin position="1"/>
        <end position="20"/>
    </location>
</feature>
<evidence type="ECO:0000256" key="1">
    <source>
        <dbReference type="SAM" id="MobiDB-lite"/>
    </source>
</evidence>
<accession>A0A2P2JRF5</accession>
<dbReference type="EMBL" id="GGEC01015561">
    <property type="protein sequence ID" value="MBW96044.1"/>
    <property type="molecule type" value="Transcribed_RNA"/>
</dbReference>
<name>A0A2P2JRF5_RHIMU</name>
<protein>
    <submittedName>
        <fullName evidence="2">Uncharacterized protein</fullName>
    </submittedName>
</protein>